<comment type="caution">
    <text evidence="5">The sequence shown here is derived from an EMBL/GenBank/DDBJ whole genome shotgun (WGS) entry which is preliminary data.</text>
</comment>
<protein>
    <submittedName>
        <fullName evidence="5">Tetratricopeptide repeat protein</fullName>
    </submittedName>
</protein>
<evidence type="ECO:0000259" key="4">
    <source>
        <dbReference type="Pfam" id="PF13191"/>
    </source>
</evidence>
<dbReference type="PROSITE" id="PS50005">
    <property type="entry name" value="TPR"/>
    <property type="match status" value="7"/>
</dbReference>
<dbReference type="RefSeq" id="WP_398657420.1">
    <property type="nucleotide sequence ID" value="NZ_JBITDC010000006.1"/>
</dbReference>
<proteinExistence type="predicted"/>
<feature type="domain" description="Orc1-like AAA ATPase" evidence="4">
    <location>
        <begin position="20"/>
        <end position="144"/>
    </location>
</feature>
<accession>A0ABW7Y407</accession>
<name>A0ABW7Y407_STRCE</name>
<dbReference type="EMBL" id="JBITDC010000006">
    <property type="protein sequence ID" value="MFI5676708.1"/>
    <property type="molecule type" value="Genomic_DNA"/>
</dbReference>
<feature type="repeat" description="TPR" evidence="3">
    <location>
        <begin position="749"/>
        <end position="782"/>
    </location>
</feature>
<dbReference type="PANTHER" id="PTHR44858:SF1">
    <property type="entry name" value="UDP-N-ACETYLGLUCOSAMINE--PEPTIDE N-ACETYLGLUCOSAMINYLTRANSFERASE SPINDLY-RELATED"/>
    <property type="match status" value="1"/>
</dbReference>
<evidence type="ECO:0000313" key="5">
    <source>
        <dbReference type="EMBL" id="MFI5676708.1"/>
    </source>
</evidence>
<evidence type="ECO:0000313" key="6">
    <source>
        <dbReference type="Proteomes" id="UP001612415"/>
    </source>
</evidence>
<dbReference type="InterPro" id="IPR011990">
    <property type="entry name" value="TPR-like_helical_dom_sf"/>
</dbReference>
<dbReference type="Proteomes" id="UP001612415">
    <property type="component" value="Unassembled WGS sequence"/>
</dbReference>
<dbReference type="SUPFAM" id="SSF48452">
    <property type="entry name" value="TPR-like"/>
    <property type="match status" value="3"/>
</dbReference>
<dbReference type="Gene3D" id="1.25.40.10">
    <property type="entry name" value="Tetratricopeptide repeat domain"/>
    <property type="match status" value="4"/>
</dbReference>
<dbReference type="Pfam" id="PF13424">
    <property type="entry name" value="TPR_12"/>
    <property type="match status" value="1"/>
</dbReference>
<organism evidence="5 6">
    <name type="scientific">Streptomyces cellulosae</name>
    <dbReference type="NCBI Taxonomy" id="1968"/>
    <lineage>
        <taxon>Bacteria</taxon>
        <taxon>Bacillati</taxon>
        <taxon>Actinomycetota</taxon>
        <taxon>Actinomycetes</taxon>
        <taxon>Kitasatosporales</taxon>
        <taxon>Streptomycetaceae</taxon>
        <taxon>Streptomyces</taxon>
    </lineage>
</organism>
<dbReference type="InterPro" id="IPR041664">
    <property type="entry name" value="AAA_16"/>
</dbReference>
<keyword evidence="2 3" id="KW-0802">TPR repeat</keyword>
<dbReference type="InterPro" id="IPR019734">
    <property type="entry name" value="TPR_rpt"/>
</dbReference>
<evidence type="ECO:0000256" key="2">
    <source>
        <dbReference type="ARBA" id="ARBA00022803"/>
    </source>
</evidence>
<dbReference type="Pfam" id="PF13432">
    <property type="entry name" value="TPR_16"/>
    <property type="match status" value="3"/>
</dbReference>
<keyword evidence="1" id="KW-0677">Repeat</keyword>
<feature type="repeat" description="TPR" evidence="3">
    <location>
        <begin position="817"/>
        <end position="850"/>
    </location>
</feature>
<evidence type="ECO:0000256" key="3">
    <source>
        <dbReference type="PROSITE-ProRule" id="PRU00339"/>
    </source>
</evidence>
<feature type="repeat" description="TPR" evidence="3">
    <location>
        <begin position="851"/>
        <end position="884"/>
    </location>
</feature>
<evidence type="ECO:0000256" key="1">
    <source>
        <dbReference type="ARBA" id="ARBA00022737"/>
    </source>
</evidence>
<feature type="repeat" description="TPR" evidence="3">
    <location>
        <begin position="545"/>
        <end position="578"/>
    </location>
</feature>
<reference evidence="5 6" key="1">
    <citation type="submission" date="2024-10" db="EMBL/GenBank/DDBJ databases">
        <title>The Natural Products Discovery Center: Release of the First 8490 Sequenced Strains for Exploring Actinobacteria Biosynthetic Diversity.</title>
        <authorList>
            <person name="Kalkreuter E."/>
            <person name="Kautsar S.A."/>
            <person name="Yang D."/>
            <person name="Bader C.D."/>
            <person name="Teijaro C.N."/>
            <person name="Fluegel L."/>
            <person name="Davis C.M."/>
            <person name="Simpson J.R."/>
            <person name="Lauterbach L."/>
            <person name="Steele A.D."/>
            <person name="Gui C."/>
            <person name="Meng S."/>
            <person name="Li G."/>
            <person name="Viehrig K."/>
            <person name="Ye F."/>
            <person name="Su P."/>
            <person name="Kiefer A.F."/>
            <person name="Nichols A."/>
            <person name="Cepeda A.J."/>
            <person name="Yan W."/>
            <person name="Fan B."/>
            <person name="Jiang Y."/>
            <person name="Adhikari A."/>
            <person name="Zheng C.-J."/>
            <person name="Schuster L."/>
            <person name="Cowan T.M."/>
            <person name="Smanski M.J."/>
            <person name="Chevrette M.G."/>
            <person name="De Carvalho L.P.S."/>
            <person name="Shen B."/>
        </authorList>
    </citation>
    <scope>NUCLEOTIDE SEQUENCE [LARGE SCALE GENOMIC DNA]</scope>
    <source>
        <strain evidence="5 6">NPDC051599</strain>
    </source>
</reference>
<dbReference type="Pfam" id="PF13181">
    <property type="entry name" value="TPR_8"/>
    <property type="match status" value="2"/>
</dbReference>
<dbReference type="PANTHER" id="PTHR44858">
    <property type="entry name" value="TETRATRICOPEPTIDE REPEAT PROTEIN 6"/>
    <property type="match status" value="1"/>
</dbReference>
<keyword evidence="6" id="KW-1185">Reference proteome</keyword>
<dbReference type="Pfam" id="PF13191">
    <property type="entry name" value="AAA_16"/>
    <property type="match status" value="1"/>
</dbReference>
<gene>
    <name evidence="5" type="ORF">ACIA8P_18850</name>
</gene>
<sequence>MTSTRPSMQELIGRRKRAGFVGRRDEIDRFRNNFDVPPEDERHSFVFHVHGTAGVGKSSLVREFEAVAAARGAVTATTDETVNSVPETMAAISSQFTRQGVELKALDKMLATYWQRRHEAETASVAPEPGPGAGAPSAGSVVMAQAGLVGLGMVPGVGAFTGAIDPAQVAQGTDRIRAALSARFRSHDEVQLVLEPLRVLTPVFVEELNRVAEKWPWIALFFDTYERTSPFLDPWLLEVTTTGRYGTLPGNVVVTLAGQHGPDAARWGDYAGFVTEFAMEPFTEAETRQLLAAKGVVDEQVVREVLRLSNNLPVLVSTLAVQPGDEPGPLDDPAATAVERFLRWERDPDRREAALACSFPRRLDEDVFHATVDGEVRDSYTWLRGLPFVSERAGRVLYHDVVRTAMLRLQRTRSPRKWTERHARLAEAYGRWRAEAENGLDPDSLWFDRDWRELRTEESYHELCARPRVGLGQALRDVVEACRADTVAARGCAQALYDAGDQSGAEEVRTWGHDLLAVLSEESDTVLPALGLLLDRAGLDAPTRAEAHSVRGRELRQAKEYRQALVECDRAVALDPQSAKAYYGRGVTHALLGDHTAALTDLQRADELRPDTPWIILERGEALQALGRHEEAVTAFDRVLVLEPTEDIAWADRAYSKHALGDDEGALADFSRALEIDTEYLWALVHRAEVLRAMGRLDEAFADLDRAVGIAPESAWIASERGDVYRMVGRYEEAVTELGRALSLIPDYASVLAGRGAALHELDRNEEALADLDRAVELAPDYGWALVKRSWTKLSLLDPDGMIEDLRRAVEAEPDVHLISAELGMAYRLMGRYDEAIPVFHRILERDPDYDIALAGLGAIHRVRNAYEEALRYLDRAVTSYPAYAWAYGQRARLCLAIGRSEQALADLDRCCALDPEEDWEGGAAIELLMWCGRWEEAAARLADADRAATPDDGLDRLRVRMHRHTGQWDEARRIAERLREAEPFDGTLELAMTVGRSEGLRVAEPLWREVARSLEEDDEIEDMVRAEGRCLIGCALADWAEADRGLTEFLATDPGWDDLSLLADTLTELLQSPDANRTRLASCLTAVTTARDAVQARYAE</sequence>
<dbReference type="InterPro" id="IPR050498">
    <property type="entry name" value="Ycf3"/>
</dbReference>
<feature type="repeat" description="TPR" evidence="3">
    <location>
        <begin position="579"/>
        <end position="612"/>
    </location>
</feature>
<feature type="repeat" description="TPR" evidence="3">
    <location>
        <begin position="715"/>
        <end position="748"/>
    </location>
</feature>
<dbReference type="SMART" id="SM00028">
    <property type="entry name" value="TPR"/>
    <property type="match status" value="11"/>
</dbReference>
<feature type="repeat" description="TPR" evidence="3">
    <location>
        <begin position="613"/>
        <end position="646"/>
    </location>
</feature>